<dbReference type="Proteomes" id="UP001604336">
    <property type="component" value="Unassembled WGS sequence"/>
</dbReference>
<dbReference type="Gene3D" id="1.20.1280.50">
    <property type="match status" value="1"/>
</dbReference>
<evidence type="ECO:0000259" key="2">
    <source>
        <dbReference type="PROSITE" id="PS50181"/>
    </source>
</evidence>
<evidence type="ECO:0000313" key="3">
    <source>
        <dbReference type="EMBL" id="KAL2506505.1"/>
    </source>
</evidence>
<dbReference type="PANTHER" id="PTHR31672:SF13">
    <property type="entry name" value="F-BOX PROTEIN CPR30-LIKE"/>
    <property type="match status" value="1"/>
</dbReference>
<dbReference type="CDD" id="cd22157">
    <property type="entry name" value="F-box_AtFBW1-like"/>
    <property type="match status" value="1"/>
</dbReference>
<keyword evidence="4" id="KW-1185">Reference proteome</keyword>
<evidence type="ECO:0000256" key="1">
    <source>
        <dbReference type="SAM" id="MobiDB-lite"/>
    </source>
</evidence>
<organism evidence="3 4">
    <name type="scientific">Abeliophyllum distichum</name>
    <dbReference type="NCBI Taxonomy" id="126358"/>
    <lineage>
        <taxon>Eukaryota</taxon>
        <taxon>Viridiplantae</taxon>
        <taxon>Streptophyta</taxon>
        <taxon>Embryophyta</taxon>
        <taxon>Tracheophyta</taxon>
        <taxon>Spermatophyta</taxon>
        <taxon>Magnoliopsida</taxon>
        <taxon>eudicotyledons</taxon>
        <taxon>Gunneridae</taxon>
        <taxon>Pentapetalae</taxon>
        <taxon>asterids</taxon>
        <taxon>lamiids</taxon>
        <taxon>Lamiales</taxon>
        <taxon>Oleaceae</taxon>
        <taxon>Forsythieae</taxon>
        <taxon>Abeliophyllum</taxon>
    </lineage>
</organism>
<dbReference type="EMBL" id="JBFOLK010000006">
    <property type="protein sequence ID" value="KAL2506505.1"/>
    <property type="molecule type" value="Genomic_DNA"/>
</dbReference>
<reference evidence="4" key="1">
    <citation type="submission" date="2024-07" db="EMBL/GenBank/DDBJ databases">
        <title>Two chromosome-level genome assemblies of Korean endemic species Abeliophyllum distichum and Forsythia ovata (Oleaceae).</title>
        <authorList>
            <person name="Jang H."/>
        </authorList>
    </citation>
    <scope>NUCLEOTIDE SEQUENCE [LARGE SCALE GENOMIC DNA]</scope>
</reference>
<dbReference type="InterPro" id="IPR036047">
    <property type="entry name" value="F-box-like_dom_sf"/>
</dbReference>
<name>A0ABD1T1A7_9LAMI</name>
<accession>A0ABD1T1A7</accession>
<dbReference type="SMART" id="SM00256">
    <property type="entry name" value="FBOX"/>
    <property type="match status" value="1"/>
</dbReference>
<dbReference type="InterPro" id="IPR006527">
    <property type="entry name" value="F-box-assoc_dom_typ1"/>
</dbReference>
<feature type="compositionally biased region" description="Polar residues" evidence="1">
    <location>
        <begin position="367"/>
        <end position="378"/>
    </location>
</feature>
<dbReference type="Pfam" id="PF00646">
    <property type="entry name" value="F-box"/>
    <property type="match status" value="1"/>
</dbReference>
<dbReference type="Pfam" id="PF07734">
    <property type="entry name" value="FBA_1"/>
    <property type="match status" value="1"/>
</dbReference>
<dbReference type="NCBIfam" id="TIGR01640">
    <property type="entry name" value="F_box_assoc_1"/>
    <property type="match status" value="1"/>
</dbReference>
<dbReference type="InterPro" id="IPR017451">
    <property type="entry name" value="F-box-assoc_interact_dom"/>
</dbReference>
<dbReference type="SUPFAM" id="SSF81383">
    <property type="entry name" value="F-box domain"/>
    <property type="match status" value="1"/>
</dbReference>
<proteinExistence type="predicted"/>
<feature type="region of interest" description="Disordered" evidence="1">
    <location>
        <begin position="367"/>
        <end position="392"/>
    </location>
</feature>
<dbReference type="InterPro" id="IPR001810">
    <property type="entry name" value="F-box_dom"/>
</dbReference>
<feature type="domain" description="F-box" evidence="2">
    <location>
        <begin position="10"/>
        <end position="56"/>
    </location>
</feature>
<dbReference type="InterPro" id="IPR050796">
    <property type="entry name" value="SCF_F-box_component"/>
</dbReference>
<comment type="caution">
    <text evidence="3">The sequence shown here is derived from an EMBL/GenBank/DDBJ whole genome shotgun (WGS) entry which is preliminary data.</text>
</comment>
<dbReference type="AlphaFoldDB" id="A0ABD1T1A7"/>
<gene>
    <name evidence="3" type="ORF">Adt_22126</name>
</gene>
<evidence type="ECO:0000313" key="4">
    <source>
        <dbReference type="Proteomes" id="UP001604336"/>
    </source>
</evidence>
<dbReference type="PANTHER" id="PTHR31672">
    <property type="entry name" value="BNACNNG10540D PROTEIN"/>
    <property type="match status" value="1"/>
</dbReference>
<sequence>MASEEITQNSMAPQNFPEEIIMEILSRLPVKSLIKFRSVSKSWLSLISRTQFAKAHLEISIKKNKGEPDSLAFGCTSETGVKLRTCNLDSFMNDLKYINAAEIYGDTVLNSLWMIGSINGLICLSVRPSEIFLWNPSIRKSKKLPPSGFTYGQFSFISTYGFGYDEVNDDYKVVETYGFTNDSCMYIADVKIYSLRSNSWKQIEGWPGAYVAGSTTVFVAGSFHWPGRSKRPWFITSLNLATEMYDEVPLPRYNVDALSELMVGVLRGCLCLFCNYTTHLDVWMMQEYGVGESWTKLACIMDIENYKYETPMPIYVSEIGTVVMNYGSTLKLYDSSDNTSNVQENSLDDPEPYHEAITYIESLVLPNSEQEGNQQPGQWGTKDDDWDFQQIG</sequence>
<protein>
    <submittedName>
        <fullName evidence="3">F-box/kelch-repeat protein</fullName>
    </submittedName>
</protein>
<dbReference type="PROSITE" id="PS50181">
    <property type="entry name" value="FBOX"/>
    <property type="match status" value="1"/>
</dbReference>